<dbReference type="KEGG" id="ptt:VY86_03315"/>
<dbReference type="OrthoDB" id="7671190at2"/>
<dbReference type="GO" id="GO:0031177">
    <property type="term" value="F:phosphopantetheine binding"/>
    <property type="evidence" value="ECO:0007669"/>
    <property type="project" value="TreeGrafter"/>
</dbReference>
<name>A0A0F7LIM5_9GAMM</name>
<keyword evidence="4" id="KW-1185">Reference proteome</keyword>
<dbReference type="PANTHER" id="PTHR45527:SF10">
    <property type="entry name" value="PYOCHELIN SYNTHASE PCHF"/>
    <property type="match status" value="1"/>
</dbReference>
<evidence type="ECO:0000313" key="4">
    <source>
        <dbReference type="Proteomes" id="UP000034866"/>
    </source>
</evidence>
<dbReference type="GO" id="GO:0043041">
    <property type="term" value="P:amino acid activation for nonribosomal peptide biosynthetic process"/>
    <property type="evidence" value="ECO:0007669"/>
    <property type="project" value="TreeGrafter"/>
</dbReference>
<dbReference type="InterPro" id="IPR023213">
    <property type="entry name" value="CAT-like_dom_sf"/>
</dbReference>
<dbReference type="Gene3D" id="3.30.559.10">
    <property type="entry name" value="Chloramphenicol acetyltransferase-like domain"/>
    <property type="match status" value="1"/>
</dbReference>
<dbReference type="FunFam" id="3.30.559.10:FF:000023">
    <property type="entry name" value="Non-ribosomal peptide synthetase"/>
    <property type="match status" value="1"/>
</dbReference>
<organism evidence="3 4">
    <name type="scientific">Photorhabdus thracensis</name>
    <dbReference type="NCBI Taxonomy" id="230089"/>
    <lineage>
        <taxon>Bacteria</taxon>
        <taxon>Pseudomonadati</taxon>
        <taxon>Pseudomonadota</taxon>
        <taxon>Gammaproteobacteria</taxon>
        <taxon>Enterobacterales</taxon>
        <taxon>Morganellaceae</taxon>
        <taxon>Photorhabdus</taxon>
    </lineage>
</organism>
<accession>A0A0F7LIM5</accession>
<dbReference type="GO" id="GO:0005737">
    <property type="term" value="C:cytoplasm"/>
    <property type="evidence" value="ECO:0007669"/>
    <property type="project" value="TreeGrafter"/>
</dbReference>
<keyword evidence="1" id="KW-0436">Ligase</keyword>
<dbReference type="InterPro" id="IPR057737">
    <property type="entry name" value="Condensation_MtbB-like"/>
</dbReference>
<dbReference type="RefSeq" id="WP_046973915.1">
    <property type="nucleotide sequence ID" value="NZ_CAWQPG010000035.1"/>
</dbReference>
<gene>
    <name evidence="3" type="ORF">VY86_03315</name>
</gene>
<evidence type="ECO:0000256" key="1">
    <source>
        <dbReference type="ARBA" id="ARBA00022598"/>
    </source>
</evidence>
<dbReference type="AlphaFoldDB" id="A0A0F7LIM5"/>
<dbReference type="PANTHER" id="PTHR45527">
    <property type="entry name" value="NONRIBOSOMAL PEPTIDE SYNTHETASE"/>
    <property type="match status" value="1"/>
</dbReference>
<evidence type="ECO:0000259" key="2">
    <source>
        <dbReference type="Pfam" id="PF00668"/>
    </source>
</evidence>
<protein>
    <recommendedName>
        <fullName evidence="2">Condensation domain-containing protein</fullName>
    </recommendedName>
</protein>
<dbReference type="Pfam" id="PF00668">
    <property type="entry name" value="Condensation"/>
    <property type="match status" value="1"/>
</dbReference>
<feature type="domain" description="Condensation" evidence="2">
    <location>
        <begin position="3"/>
        <end position="435"/>
    </location>
</feature>
<dbReference type="PATRIC" id="fig|230089.6.peg.736"/>
<evidence type="ECO:0000313" key="3">
    <source>
        <dbReference type="EMBL" id="AKH62510.1"/>
    </source>
</evidence>
<dbReference type="SUPFAM" id="SSF52777">
    <property type="entry name" value="CoA-dependent acyltransferases"/>
    <property type="match status" value="2"/>
</dbReference>
<dbReference type="CDD" id="cd19535">
    <property type="entry name" value="Cyc_NRPS"/>
    <property type="match status" value="1"/>
</dbReference>
<dbReference type="GO" id="GO:0016874">
    <property type="term" value="F:ligase activity"/>
    <property type="evidence" value="ECO:0007669"/>
    <property type="project" value="UniProtKB-KW"/>
</dbReference>
<dbReference type="InterPro" id="IPR001242">
    <property type="entry name" value="Condensation_dom"/>
</dbReference>
<dbReference type="EMBL" id="CP011104">
    <property type="protein sequence ID" value="AKH62510.1"/>
    <property type="molecule type" value="Genomic_DNA"/>
</dbReference>
<dbReference type="Gene3D" id="3.30.559.30">
    <property type="entry name" value="Nonribosomal peptide synthetase, condensation domain"/>
    <property type="match status" value="1"/>
</dbReference>
<dbReference type="GO" id="GO:0044550">
    <property type="term" value="P:secondary metabolite biosynthetic process"/>
    <property type="evidence" value="ECO:0007669"/>
    <property type="project" value="TreeGrafter"/>
</dbReference>
<proteinExistence type="predicted"/>
<reference evidence="3 4" key="1">
    <citation type="journal article" date="2015" name="J. Biotechnol.">
        <title>Complete genome sequence of Photorhabdus temperata subsp. thracensis 39-8(T), an entomopathogenic bacterium for the improved commercial bioinsecticide.</title>
        <authorList>
            <person name="Kwak Y."/>
            <person name="Shin J.H."/>
        </authorList>
    </citation>
    <scope>NUCLEOTIDE SEQUENCE [LARGE SCALE GENOMIC DNA]</scope>
    <source>
        <strain evidence="3 4">DSM 15199</strain>
    </source>
</reference>
<dbReference type="STRING" id="230089.VY86_03315"/>
<dbReference type="Proteomes" id="UP000034866">
    <property type="component" value="Chromosome"/>
</dbReference>
<reference evidence="4" key="2">
    <citation type="submission" date="2015-03" db="EMBL/GenBank/DDBJ databases">
        <title>Genome sequence of Azospirillum thiophilum strain DSM 21654T.</title>
        <authorList>
            <person name="Kwak Y."/>
            <person name="Shin J.-H."/>
        </authorList>
    </citation>
    <scope>NUCLEOTIDE SEQUENCE [LARGE SCALE GENOMIC DNA]</scope>
    <source>
        <strain evidence="4">DSM 15199</strain>
    </source>
</reference>
<sequence>MRELTTMQAAYWVGRQYEQTLGGVTAHLYAEFDGTALDLERLKTAVQYLFDIHPMLRLRVTPDGMQTIESLSSKDKLYIDDVSICDEKAIADFLESKRKSKTHQKLDLEHGQSIDLSVTLLKDGDFRLHIDLDMIAGDAQSFRILMEDLARFYHQPDHQPKSGGSTYFHYLERMQVDKSLLTLRERDKKWWSTRIAQIPPAPKLPHIHRPLPKGEYFSDRFAVQLTKEEKLSLKTTAKKYQITLSTLFLSLFACTVGICTQSDKFRLNVPTFQRESYLSDVDKIVGDFSDLSILSVELQRHEPMITLCRRFADQIALLLSHRAYPGVSVMRDLSRYHGNMQISPIVFTSGFGISGDNLLSENVTRTFGEMVFVISQGPQVALDVQVAPAYEGILVNWDVRLDIFPEPYIRGMFDIYLSLIRMIIRSPELINQSLDYFFSSHFSASHQDVGAEKVTSSCVEQMLIILLSRLTNEENINAHTSLSALDIDADVAKELTGFINKYIPQAGLIIEDIQAHQTLNALAQTMTLRSRGAAEKAAEALVKILNRQK</sequence>